<dbReference type="Gene3D" id="1.20.1250.20">
    <property type="entry name" value="MFS general substrate transporter like domains"/>
    <property type="match status" value="2"/>
</dbReference>
<dbReference type="AlphaFoldDB" id="A0AAE0I6I5"/>
<feature type="transmembrane region" description="Helical" evidence="8">
    <location>
        <begin position="489"/>
        <end position="511"/>
    </location>
</feature>
<feature type="transmembrane region" description="Helical" evidence="8">
    <location>
        <begin position="75"/>
        <end position="92"/>
    </location>
</feature>
<feature type="transmembrane region" description="Helical" evidence="8">
    <location>
        <begin position="53"/>
        <end position="70"/>
    </location>
</feature>
<feature type="transmembrane region" description="Helical" evidence="8">
    <location>
        <begin position="531"/>
        <end position="549"/>
    </location>
</feature>
<dbReference type="InterPro" id="IPR036259">
    <property type="entry name" value="MFS_trans_sf"/>
</dbReference>
<dbReference type="SUPFAM" id="SSF103473">
    <property type="entry name" value="MFS general substrate transporter"/>
    <property type="match status" value="1"/>
</dbReference>
<proteinExistence type="predicted"/>
<comment type="caution">
    <text evidence="10">The sequence shown here is derived from an EMBL/GenBank/DDBJ whole genome shotgun (WGS) entry which is preliminary data.</text>
</comment>
<dbReference type="GO" id="GO:0006817">
    <property type="term" value="P:phosphate ion transport"/>
    <property type="evidence" value="ECO:0007669"/>
    <property type="project" value="UniProtKB-KW"/>
</dbReference>
<evidence type="ECO:0000256" key="2">
    <source>
        <dbReference type="ARBA" id="ARBA00022448"/>
    </source>
</evidence>
<evidence type="ECO:0000259" key="9">
    <source>
        <dbReference type="PROSITE" id="PS50850"/>
    </source>
</evidence>
<name>A0AAE0I6I5_9PEZI</name>
<dbReference type="Proteomes" id="UP001283341">
    <property type="component" value="Unassembled WGS sequence"/>
</dbReference>
<feature type="transmembrane region" description="Helical" evidence="8">
    <location>
        <begin position="353"/>
        <end position="373"/>
    </location>
</feature>
<gene>
    <name evidence="10" type="ORF">B0H66DRAFT_267923</name>
</gene>
<feature type="region of interest" description="Disordered" evidence="7">
    <location>
        <begin position="675"/>
        <end position="725"/>
    </location>
</feature>
<feature type="transmembrane region" description="Helical" evidence="8">
    <location>
        <begin position="430"/>
        <end position="450"/>
    </location>
</feature>
<dbReference type="InterPro" id="IPR005829">
    <property type="entry name" value="Sugar_transporter_CS"/>
</dbReference>
<feature type="compositionally biased region" description="Low complexity" evidence="7">
    <location>
        <begin position="651"/>
        <end position="662"/>
    </location>
</feature>
<dbReference type="Pfam" id="PF00083">
    <property type="entry name" value="Sugar_tr"/>
    <property type="match status" value="1"/>
</dbReference>
<feature type="transmembrane region" description="Helical" evidence="8">
    <location>
        <begin position="259"/>
        <end position="277"/>
    </location>
</feature>
<evidence type="ECO:0000256" key="4">
    <source>
        <dbReference type="ARBA" id="ARBA00022692"/>
    </source>
</evidence>
<keyword evidence="6 8" id="KW-0472">Membrane</keyword>
<evidence type="ECO:0000256" key="6">
    <source>
        <dbReference type="ARBA" id="ARBA00023136"/>
    </source>
</evidence>
<feature type="domain" description="Major facilitator superfamily (MFS) profile" evidence="9">
    <location>
        <begin position="60"/>
        <end position="553"/>
    </location>
</feature>
<evidence type="ECO:0000256" key="1">
    <source>
        <dbReference type="ARBA" id="ARBA00004141"/>
    </source>
</evidence>
<feature type="region of interest" description="Disordered" evidence="7">
    <location>
        <begin position="747"/>
        <end position="792"/>
    </location>
</feature>
<feature type="compositionally biased region" description="Acidic residues" evidence="7">
    <location>
        <begin position="716"/>
        <end position="725"/>
    </location>
</feature>
<sequence>MDRLPEPMLPSNPHLLTHGGNKAFHNFANDYSHILDPNLRRRLALSDIDRVPFGLYHIRAVAVAGVGFFLDSYDIFSINLITTFLGIVFWQGSPDEAKNGFGGNYGVLPGPVNTALKASTSAGIVIGQVLFGWLADVFGRRRMYGIELGIIVLSTLNCALANPSPSVNSTGLLVFWRVMMGVGIGGDYPLSSVITSEFAPTRWRGAMMAAVFSMQGIGQLLCAIVALVVTAASKESFIIARGVGDCDYASGCQTAADRAWRIIVGFGALPALLALYYRITIPETPRYTFDVAQDVEKADADIKAYMNSQAEGDVDPVKRARGMLKTAGPALSIPAASWRDVYLYFKQRRNLKILLGTTLSWFFLDLAFYGLGLNNTIVLTAIGYSHGPTLYHALYNNAVGMIILACAGSLPGYWTAVLTIDTLGRKPLQIIGFVVLTLLFLILGFGAASLSETSLLVLYIVAQFFFNWGPNTTTFIVPGECFPTRYRSTGHGLSAAMGKVGAILAQVISIPLLSRCHSEGRECSHPWLDRLMQIFALFMLLGTFTSLLVPETKGMTLEELAGEAAMPGSYNTSGGGSLRGGTPANNNNNNAGGGERWYQSTSRWNPFLGGQPAGFFYHAHQSNTMSSNHRWPGHGGHRSPRVGIMTSPELAAQQQQQQQQAANRGSTATKLGKIIGLSKNKDMGSANGGRASRRNRGKKSDSSNNSSRLSGNTVEGGEDIDDDETPIALRSGMANMGVLPGWGAGWGRVDRGGGSSGAGRGSGGGPSIDSSGTGSAAGRASIKLHDVGSLLK</sequence>
<keyword evidence="2" id="KW-0813">Transport</keyword>
<dbReference type="PROSITE" id="PS00217">
    <property type="entry name" value="SUGAR_TRANSPORT_2"/>
    <property type="match status" value="1"/>
</dbReference>
<dbReference type="CDD" id="cd17364">
    <property type="entry name" value="MFS_PhT"/>
    <property type="match status" value="1"/>
</dbReference>
<dbReference type="EMBL" id="JAUEDM010000004">
    <property type="protein sequence ID" value="KAK3319375.1"/>
    <property type="molecule type" value="Genomic_DNA"/>
</dbReference>
<feature type="transmembrane region" description="Helical" evidence="8">
    <location>
        <begin position="112"/>
        <end position="131"/>
    </location>
</feature>
<evidence type="ECO:0000256" key="5">
    <source>
        <dbReference type="ARBA" id="ARBA00022989"/>
    </source>
</evidence>
<protein>
    <submittedName>
        <fullName evidence="10">Phosphate/H+ symporter</fullName>
    </submittedName>
</protein>
<dbReference type="InterPro" id="IPR004738">
    <property type="entry name" value="Phos_permease"/>
</dbReference>
<feature type="region of interest" description="Disordered" evidence="7">
    <location>
        <begin position="649"/>
        <end position="668"/>
    </location>
</feature>
<evidence type="ECO:0000256" key="3">
    <source>
        <dbReference type="ARBA" id="ARBA00022592"/>
    </source>
</evidence>
<evidence type="ECO:0000313" key="10">
    <source>
        <dbReference type="EMBL" id="KAK3319375.1"/>
    </source>
</evidence>
<feature type="compositionally biased region" description="Low complexity" evidence="7">
    <location>
        <begin position="767"/>
        <end position="781"/>
    </location>
</feature>
<comment type="subcellular location">
    <subcellularLocation>
        <location evidence="1">Membrane</location>
        <topology evidence="1">Multi-pass membrane protein</topology>
    </subcellularLocation>
</comment>
<evidence type="ECO:0000256" key="7">
    <source>
        <dbReference type="SAM" id="MobiDB-lite"/>
    </source>
</evidence>
<keyword evidence="3" id="KW-0592">Phosphate transport</keyword>
<feature type="region of interest" description="Disordered" evidence="7">
    <location>
        <begin position="571"/>
        <end position="598"/>
    </location>
</feature>
<accession>A0AAE0I6I5</accession>
<feature type="transmembrane region" description="Helical" evidence="8">
    <location>
        <begin position="174"/>
        <end position="194"/>
    </location>
</feature>
<reference evidence="10" key="1">
    <citation type="journal article" date="2023" name="Mol. Phylogenet. Evol.">
        <title>Genome-scale phylogeny and comparative genomics of the fungal order Sordariales.</title>
        <authorList>
            <person name="Hensen N."/>
            <person name="Bonometti L."/>
            <person name="Westerberg I."/>
            <person name="Brannstrom I.O."/>
            <person name="Guillou S."/>
            <person name="Cros-Aarteil S."/>
            <person name="Calhoun S."/>
            <person name="Haridas S."/>
            <person name="Kuo A."/>
            <person name="Mondo S."/>
            <person name="Pangilinan J."/>
            <person name="Riley R."/>
            <person name="LaButti K."/>
            <person name="Andreopoulos B."/>
            <person name="Lipzen A."/>
            <person name="Chen C."/>
            <person name="Yan M."/>
            <person name="Daum C."/>
            <person name="Ng V."/>
            <person name="Clum A."/>
            <person name="Steindorff A."/>
            <person name="Ohm R.A."/>
            <person name="Martin F."/>
            <person name="Silar P."/>
            <person name="Natvig D.O."/>
            <person name="Lalanne C."/>
            <person name="Gautier V."/>
            <person name="Ament-Velasquez S.L."/>
            <person name="Kruys A."/>
            <person name="Hutchinson M.I."/>
            <person name="Powell A.J."/>
            <person name="Barry K."/>
            <person name="Miller A.N."/>
            <person name="Grigoriev I.V."/>
            <person name="Debuchy R."/>
            <person name="Gladieux P."/>
            <person name="Hiltunen Thoren M."/>
            <person name="Johannesson H."/>
        </authorList>
    </citation>
    <scope>NUCLEOTIDE SEQUENCE</scope>
    <source>
        <strain evidence="10">CBS 118394</strain>
    </source>
</reference>
<dbReference type="GO" id="GO:0005315">
    <property type="term" value="F:phosphate transmembrane transporter activity"/>
    <property type="evidence" value="ECO:0007669"/>
    <property type="project" value="InterPro"/>
</dbReference>
<dbReference type="GO" id="GO:0016020">
    <property type="term" value="C:membrane"/>
    <property type="evidence" value="ECO:0007669"/>
    <property type="project" value="UniProtKB-SubCell"/>
</dbReference>
<feature type="transmembrane region" description="Helical" evidence="8">
    <location>
        <begin position="393"/>
        <end position="418"/>
    </location>
</feature>
<keyword evidence="11" id="KW-1185">Reference proteome</keyword>
<feature type="compositionally biased region" description="Low complexity" evidence="7">
    <location>
        <begin position="702"/>
        <end position="712"/>
    </location>
</feature>
<organism evidence="10 11">
    <name type="scientific">Apodospora peruviana</name>
    <dbReference type="NCBI Taxonomy" id="516989"/>
    <lineage>
        <taxon>Eukaryota</taxon>
        <taxon>Fungi</taxon>
        <taxon>Dikarya</taxon>
        <taxon>Ascomycota</taxon>
        <taxon>Pezizomycotina</taxon>
        <taxon>Sordariomycetes</taxon>
        <taxon>Sordariomycetidae</taxon>
        <taxon>Sordariales</taxon>
        <taxon>Lasiosphaeriaceae</taxon>
        <taxon>Apodospora</taxon>
    </lineage>
</organism>
<evidence type="ECO:0000256" key="8">
    <source>
        <dbReference type="SAM" id="Phobius"/>
    </source>
</evidence>
<dbReference type="PANTHER" id="PTHR24064">
    <property type="entry name" value="SOLUTE CARRIER FAMILY 22 MEMBER"/>
    <property type="match status" value="1"/>
</dbReference>
<feature type="compositionally biased region" description="Gly residues" evidence="7">
    <location>
        <begin position="747"/>
        <end position="766"/>
    </location>
</feature>
<keyword evidence="4 8" id="KW-0812">Transmembrane</keyword>
<feature type="transmembrane region" description="Helical" evidence="8">
    <location>
        <begin position="456"/>
        <end position="477"/>
    </location>
</feature>
<dbReference type="NCBIfam" id="TIGR00887">
    <property type="entry name" value="2A0109"/>
    <property type="match status" value="1"/>
</dbReference>
<keyword evidence="5 8" id="KW-1133">Transmembrane helix</keyword>
<reference evidence="10" key="2">
    <citation type="submission" date="2023-06" db="EMBL/GenBank/DDBJ databases">
        <authorList>
            <consortium name="Lawrence Berkeley National Laboratory"/>
            <person name="Haridas S."/>
            <person name="Hensen N."/>
            <person name="Bonometti L."/>
            <person name="Westerberg I."/>
            <person name="Brannstrom I.O."/>
            <person name="Guillou S."/>
            <person name="Cros-Aarteil S."/>
            <person name="Calhoun S."/>
            <person name="Kuo A."/>
            <person name="Mondo S."/>
            <person name="Pangilinan J."/>
            <person name="Riley R."/>
            <person name="Labutti K."/>
            <person name="Andreopoulos B."/>
            <person name="Lipzen A."/>
            <person name="Chen C."/>
            <person name="Yanf M."/>
            <person name="Daum C."/>
            <person name="Ng V."/>
            <person name="Clum A."/>
            <person name="Steindorff A."/>
            <person name="Ohm R."/>
            <person name="Martin F."/>
            <person name="Silar P."/>
            <person name="Natvig D."/>
            <person name="Lalanne C."/>
            <person name="Gautier V."/>
            <person name="Ament-Velasquez S.L."/>
            <person name="Kruys A."/>
            <person name="Hutchinson M.I."/>
            <person name="Powell A.J."/>
            <person name="Barry K."/>
            <person name="Miller A.N."/>
            <person name="Grigoriev I.V."/>
            <person name="Debuchy R."/>
            <person name="Gladieux P."/>
            <person name="Thoren M.H."/>
            <person name="Johannesson H."/>
        </authorList>
    </citation>
    <scope>NUCLEOTIDE SEQUENCE</scope>
    <source>
        <strain evidence="10">CBS 118394</strain>
    </source>
</reference>
<feature type="transmembrane region" description="Helical" evidence="8">
    <location>
        <begin position="206"/>
        <end position="229"/>
    </location>
</feature>
<dbReference type="PROSITE" id="PS50850">
    <property type="entry name" value="MFS"/>
    <property type="match status" value="1"/>
</dbReference>
<dbReference type="InterPro" id="IPR005828">
    <property type="entry name" value="MFS_sugar_transport-like"/>
</dbReference>
<evidence type="ECO:0000313" key="11">
    <source>
        <dbReference type="Proteomes" id="UP001283341"/>
    </source>
</evidence>
<dbReference type="InterPro" id="IPR020846">
    <property type="entry name" value="MFS_dom"/>
</dbReference>